<dbReference type="GO" id="GO:0003677">
    <property type="term" value="F:DNA binding"/>
    <property type="evidence" value="ECO:0007669"/>
    <property type="project" value="UniProtKB-KW"/>
</dbReference>
<proteinExistence type="predicted"/>
<dbReference type="Pfam" id="PF11939">
    <property type="entry name" value="NiFe-hyd_HybE"/>
    <property type="match status" value="1"/>
</dbReference>
<comment type="caution">
    <text evidence="1">The sequence shown here is derived from an EMBL/GenBank/DDBJ whole genome shotgun (WGS) entry which is preliminary data.</text>
</comment>
<dbReference type="RefSeq" id="WP_009868775.1">
    <property type="nucleotide sequence ID" value="NZ_JXSL01000027.1"/>
</dbReference>
<sequence>MADPLSPADQTRIRELVTVFTRIGEERMKDLGLYNPALQVEAVGFRQWQGWLAGILVTPWFMNFMLLPGPDTENLAGVEPGSRRRIDLPKGQVVFVVGEVEEVGYYLSHSIHSPMGQFPDHASASTTAWAAVGPYFQEPGEEPETGCGFGWGVNKGP</sequence>
<dbReference type="OrthoDB" id="9808980at2"/>
<protein>
    <submittedName>
        <fullName evidence="1">Hydrogenase maturation factor HoxT/HybE</fullName>
    </submittedName>
</protein>
<dbReference type="InterPro" id="IPR038530">
    <property type="entry name" value="NiFe-hyd_HybE_sf"/>
</dbReference>
<reference evidence="1 2" key="1">
    <citation type="submission" date="2015-01" db="EMBL/GenBank/DDBJ databases">
        <title>Genome Sequence of Magnetospirillum magnetotacticum Strain MS-1.</title>
        <authorList>
            <person name="Marinov G.K."/>
            <person name="Smalley M.D."/>
            <person name="DeSalvo G."/>
        </authorList>
    </citation>
    <scope>NUCLEOTIDE SEQUENCE [LARGE SCALE GENOMIC DNA]</scope>
    <source>
        <strain evidence="1 2">MS-1</strain>
    </source>
</reference>
<keyword evidence="1" id="KW-0371">Homeobox</keyword>
<gene>
    <name evidence="1" type="ORF">CCC_02119</name>
</gene>
<dbReference type="NCBIfam" id="TIGR03993">
    <property type="entry name" value="hydrog_HybE"/>
    <property type="match status" value="1"/>
</dbReference>
<dbReference type="Gene3D" id="3.30.1460.40">
    <property type="entry name" value="[NiFe]-hydrogenase assembly chaperone, HybE"/>
    <property type="match status" value="1"/>
</dbReference>
<dbReference type="InterPro" id="IPR023994">
    <property type="entry name" value="NiFe-hyd_HybE"/>
</dbReference>
<name>A0A0C2YG15_PARME</name>
<dbReference type="STRING" id="272627.CCC_02119"/>
<accession>A0A0C2YG15</accession>
<keyword evidence="2" id="KW-1185">Reference proteome</keyword>
<evidence type="ECO:0000313" key="1">
    <source>
        <dbReference type="EMBL" id="KIL98669.1"/>
    </source>
</evidence>
<organism evidence="1 2">
    <name type="scientific">Paramagnetospirillum magnetotacticum MS-1</name>
    <dbReference type="NCBI Taxonomy" id="272627"/>
    <lineage>
        <taxon>Bacteria</taxon>
        <taxon>Pseudomonadati</taxon>
        <taxon>Pseudomonadota</taxon>
        <taxon>Alphaproteobacteria</taxon>
        <taxon>Rhodospirillales</taxon>
        <taxon>Magnetospirillaceae</taxon>
        <taxon>Paramagnetospirillum</taxon>
    </lineage>
</organism>
<dbReference type="Proteomes" id="UP000031971">
    <property type="component" value="Unassembled WGS sequence"/>
</dbReference>
<dbReference type="EMBL" id="JXSL01000027">
    <property type="protein sequence ID" value="KIL98669.1"/>
    <property type="molecule type" value="Genomic_DNA"/>
</dbReference>
<dbReference type="AlphaFoldDB" id="A0A0C2YG15"/>
<evidence type="ECO:0000313" key="2">
    <source>
        <dbReference type="Proteomes" id="UP000031971"/>
    </source>
</evidence>